<accession>A0A423TIZ0</accession>
<sequence>MTTAIAVVHTCNQKIRKCQWVNDAKNVFDCSLQASVCEPRTPTIIQRCCIPLYFTSLFPHLPFLLHYPPPLLSFPPQKRDHRHIIFLSFSPTSPSPSSSRPLIHPFSTHRFNLSSPPPLPPRPLIHHFPSTALTPLPTSLPLHAHPLTPLPHLPLSLHVHLSTHFPPTALTVPLLSLYTQESSQAIDSTATFALRKNYGKTRQRSSQDRGKRPSSGRHFPFRESSSSLAPNHPPSLPPTTFSTPPPPSPPTATPIPPAAIKILAVSSPRLNFCLSRIPGKTVTHAGRHRQSSSSPPLPSPFPLTHPWLLASPHPPTQPPLALLAYPPRPPTTPPFDSPSPEVSLITTIITSSITIITTPSIATITTPTITITIPIIPITTPIITTITTRIITTITTPIIITITTPNITIHTTPSTTTHTTPTFTTTIHYLLQHDHTHIRKEHTLSITINHPIRIRQKQDLIITITGTR</sequence>
<evidence type="ECO:0000256" key="1">
    <source>
        <dbReference type="SAM" id="MobiDB-lite"/>
    </source>
</evidence>
<feature type="region of interest" description="Disordered" evidence="1">
    <location>
        <begin position="197"/>
        <end position="255"/>
    </location>
</feature>
<organism evidence="2 3">
    <name type="scientific">Penaeus vannamei</name>
    <name type="common">Whiteleg shrimp</name>
    <name type="synonym">Litopenaeus vannamei</name>
    <dbReference type="NCBI Taxonomy" id="6689"/>
    <lineage>
        <taxon>Eukaryota</taxon>
        <taxon>Metazoa</taxon>
        <taxon>Ecdysozoa</taxon>
        <taxon>Arthropoda</taxon>
        <taxon>Crustacea</taxon>
        <taxon>Multicrustacea</taxon>
        <taxon>Malacostraca</taxon>
        <taxon>Eumalacostraca</taxon>
        <taxon>Eucarida</taxon>
        <taxon>Decapoda</taxon>
        <taxon>Dendrobranchiata</taxon>
        <taxon>Penaeoidea</taxon>
        <taxon>Penaeidae</taxon>
        <taxon>Penaeus</taxon>
    </lineage>
</organism>
<proteinExistence type="predicted"/>
<dbReference type="EMBL" id="QCYY01001664">
    <property type="protein sequence ID" value="ROT76424.1"/>
    <property type="molecule type" value="Genomic_DNA"/>
</dbReference>
<evidence type="ECO:0000313" key="2">
    <source>
        <dbReference type="EMBL" id="ROT76424.1"/>
    </source>
</evidence>
<feature type="compositionally biased region" description="Pro residues" evidence="1">
    <location>
        <begin position="231"/>
        <end position="255"/>
    </location>
</feature>
<protein>
    <submittedName>
        <fullName evidence="2">Uncharacterized protein</fullName>
    </submittedName>
</protein>
<reference evidence="2 3" key="2">
    <citation type="submission" date="2019-01" db="EMBL/GenBank/DDBJ databases">
        <title>The decoding of complex shrimp genome reveals the adaptation for benthos swimmer, frequently molting mechanism and breeding impact on genome.</title>
        <authorList>
            <person name="Sun Y."/>
            <person name="Gao Y."/>
            <person name="Yu Y."/>
        </authorList>
    </citation>
    <scope>NUCLEOTIDE SEQUENCE [LARGE SCALE GENOMIC DNA]</scope>
    <source>
        <tissue evidence="2">Muscle</tissue>
    </source>
</reference>
<dbReference type="Proteomes" id="UP000283509">
    <property type="component" value="Unassembled WGS sequence"/>
</dbReference>
<evidence type="ECO:0000313" key="3">
    <source>
        <dbReference type="Proteomes" id="UP000283509"/>
    </source>
</evidence>
<comment type="caution">
    <text evidence="2">The sequence shown here is derived from an EMBL/GenBank/DDBJ whole genome shotgun (WGS) entry which is preliminary data.</text>
</comment>
<dbReference type="AlphaFoldDB" id="A0A423TIZ0"/>
<name>A0A423TIZ0_PENVA</name>
<reference evidence="2 3" key="1">
    <citation type="submission" date="2018-04" db="EMBL/GenBank/DDBJ databases">
        <authorList>
            <person name="Zhang X."/>
            <person name="Yuan J."/>
            <person name="Li F."/>
            <person name="Xiang J."/>
        </authorList>
    </citation>
    <scope>NUCLEOTIDE SEQUENCE [LARGE SCALE GENOMIC DNA]</scope>
    <source>
        <tissue evidence="2">Muscle</tissue>
    </source>
</reference>
<keyword evidence="3" id="KW-1185">Reference proteome</keyword>
<gene>
    <name evidence="2" type="ORF">C7M84_004995</name>
</gene>